<dbReference type="GO" id="GO:0005993">
    <property type="term" value="P:trehalose catabolic process"/>
    <property type="evidence" value="ECO:0007669"/>
    <property type="project" value="TreeGrafter"/>
</dbReference>
<dbReference type="EC" id="3.2.1.28" evidence="4"/>
<dbReference type="InterPro" id="IPR008928">
    <property type="entry name" value="6-hairpin_glycosidase_sf"/>
</dbReference>
<gene>
    <name evidence="5" type="ORF">AB1Y20_023186</name>
</gene>
<comment type="catalytic activity">
    <reaction evidence="4">
        <text>alpha,alpha-trehalose + H2O = alpha-D-glucose + beta-D-glucose</text>
        <dbReference type="Rhea" id="RHEA:32675"/>
        <dbReference type="ChEBI" id="CHEBI:15377"/>
        <dbReference type="ChEBI" id="CHEBI:15903"/>
        <dbReference type="ChEBI" id="CHEBI:16551"/>
        <dbReference type="ChEBI" id="CHEBI:17925"/>
        <dbReference type="EC" id="3.2.1.28"/>
    </reaction>
</comment>
<dbReference type="InterPro" id="IPR001661">
    <property type="entry name" value="Glyco_hydro_37"/>
</dbReference>
<dbReference type="PANTHER" id="PTHR23403:SF1">
    <property type="entry name" value="TREHALASE"/>
    <property type="match status" value="1"/>
</dbReference>
<evidence type="ECO:0000313" key="5">
    <source>
        <dbReference type="EMBL" id="KAL1519676.1"/>
    </source>
</evidence>
<evidence type="ECO:0000256" key="1">
    <source>
        <dbReference type="ARBA" id="ARBA00005615"/>
    </source>
</evidence>
<keyword evidence="6" id="KW-1185">Reference proteome</keyword>
<evidence type="ECO:0000256" key="3">
    <source>
        <dbReference type="ARBA" id="ARBA00023295"/>
    </source>
</evidence>
<dbReference type="InterPro" id="IPR018232">
    <property type="entry name" value="Glyco_hydro_37_CS"/>
</dbReference>
<dbReference type="PRINTS" id="PR00744">
    <property type="entry name" value="GLHYDRLASE37"/>
</dbReference>
<dbReference type="Gene3D" id="1.50.10.10">
    <property type="match status" value="1"/>
</dbReference>
<name>A0AB34JG00_PRYPA</name>
<evidence type="ECO:0000313" key="6">
    <source>
        <dbReference type="Proteomes" id="UP001515480"/>
    </source>
</evidence>
<dbReference type="InterPro" id="IPR012341">
    <property type="entry name" value="6hp_glycosidase-like_sf"/>
</dbReference>
<dbReference type="Pfam" id="PF01204">
    <property type="entry name" value="Trehalase"/>
    <property type="match status" value="1"/>
</dbReference>
<proteinExistence type="inferred from homology"/>
<dbReference type="AlphaFoldDB" id="A0AB34JG00"/>
<dbReference type="PANTHER" id="PTHR23403">
    <property type="entry name" value="TREHALASE"/>
    <property type="match status" value="1"/>
</dbReference>
<sequence length="573" mass="62328">MMAAIRPPVWTAGPILEAVQAARLFNDSKDFVDCPLHVDPDECWRRWDELQQPVAPAALEAFVASTFGPPGGGLEPWSPPDHTSEPPLLARLVEPELSWARHLNDLWPVLGRRVSAETLAAPQRTSLLAARHGFVIPGGRFREAYYWDSYWVLLGLLAVGMRTTARSVADNLLDAVEQYGFVPNGLRSYYLNRSQPPMLTQMVHALAASLGCPSGPDVDLFDAAEAQPEQELELLQRALPLLDKEYNWWMGEGSISVIHLPAVNGSSQPPAVLNRYAVNETLPRPESWREDRETAAGLPAEEAARLFAQLAAGAETGWDYSSRWLRSDGTGGGSAPPPLQGIQTSELLAVDLNSILYKNEKSLAALHSRLAALLPAGSEESKREGEAAEAYTRAAGARQQAMRAYMWDASSARWHDVLWRSHQKAGELTAAAFTPLWAGLHSAEEAAGAVASLRASGLLQRGGIATSLLASGQQWDFPNAWPPLQEMLITGLRECGVPEGKELALELADLWLASNLKGWVEDGVMHEKYDATRPGKRGEGGEYVPQVGFGWTNGVALSLLRRYRGLSGAATAS</sequence>
<organism evidence="5 6">
    <name type="scientific">Prymnesium parvum</name>
    <name type="common">Toxic golden alga</name>
    <dbReference type="NCBI Taxonomy" id="97485"/>
    <lineage>
        <taxon>Eukaryota</taxon>
        <taxon>Haptista</taxon>
        <taxon>Haptophyta</taxon>
        <taxon>Prymnesiophyceae</taxon>
        <taxon>Prymnesiales</taxon>
        <taxon>Prymnesiaceae</taxon>
        <taxon>Prymnesium</taxon>
    </lineage>
</organism>
<accession>A0AB34JG00</accession>
<dbReference type="EMBL" id="JBGBPQ010000009">
    <property type="protein sequence ID" value="KAL1519676.1"/>
    <property type="molecule type" value="Genomic_DNA"/>
</dbReference>
<dbReference type="GO" id="GO:0004555">
    <property type="term" value="F:alpha,alpha-trehalase activity"/>
    <property type="evidence" value="ECO:0007669"/>
    <property type="project" value="UniProtKB-EC"/>
</dbReference>
<dbReference type="Proteomes" id="UP001515480">
    <property type="component" value="Unassembled WGS sequence"/>
</dbReference>
<keyword evidence="2 4" id="KW-0378">Hydrolase</keyword>
<comment type="caution">
    <text evidence="5">The sequence shown here is derived from an EMBL/GenBank/DDBJ whole genome shotgun (WGS) entry which is preliminary data.</text>
</comment>
<dbReference type="SUPFAM" id="SSF48208">
    <property type="entry name" value="Six-hairpin glycosidases"/>
    <property type="match status" value="1"/>
</dbReference>
<evidence type="ECO:0000256" key="4">
    <source>
        <dbReference type="RuleBase" id="RU361180"/>
    </source>
</evidence>
<reference evidence="5 6" key="1">
    <citation type="journal article" date="2024" name="Science">
        <title>Giant polyketide synthase enzymes in the biosynthesis of giant marine polyether toxins.</title>
        <authorList>
            <person name="Fallon T.R."/>
            <person name="Shende V.V."/>
            <person name="Wierzbicki I.H."/>
            <person name="Pendleton A.L."/>
            <person name="Watervoot N.F."/>
            <person name="Auber R.P."/>
            <person name="Gonzalez D.J."/>
            <person name="Wisecaver J.H."/>
            <person name="Moore B.S."/>
        </authorList>
    </citation>
    <scope>NUCLEOTIDE SEQUENCE [LARGE SCALE GENOMIC DNA]</scope>
    <source>
        <strain evidence="5 6">12B1</strain>
    </source>
</reference>
<dbReference type="PROSITE" id="PS00928">
    <property type="entry name" value="TREHALASE_2"/>
    <property type="match status" value="1"/>
</dbReference>
<evidence type="ECO:0000256" key="2">
    <source>
        <dbReference type="ARBA" id="ARBA00022801"/>
    </source>
</evidence>
<keyword evidence="3 4" id="KW-0326">Glycosidase</keyword>
<dbReference type="PROSITE" id="PS00927">
    <property type="entry name" value="TREHALASE_1"/>
    <property type="match status" value="1"/>
</dbReference>
<comment type="similarity">
    <text evidence="1 4">Belongs to the glycosyl hydrolase 37 family.</text>
</comment>
<protein>
    <recommendedName>
        <fullName evidence="4">Trehalase</fullName>
        <ecNumber evidence="4">3.2.1.28</ecNumber>
    </recommendedName>
    <alternativeName>
        <fullName evidence="4">Alpha-trehalose glucohydrolase</fullName>
    </alternativeName>
</protein>